<feature type="domain" description="HTH marR-type" evidence="1">
    <location>
        <begin position="348"/>
        <end position="401"/>
    </location>
</feature>
<dbReference type="Gene3D" id="3.40.50.300">
    <property type="entry name" value="P-loop containing nucleotide triphosphate hydrolases"/>
    <property type="match status" value="1"/>
</dbReference>
<keyword evidence="3" id="KW-1185">Reference proteome</keyword>
<dbReference type="Proteomes" id="UP000503251">
    <property type="component" value="Chromosome"/>
</dbReference>
<dbReference type="SUPFAM" id="SSF46785">
    <property type="entry name" value="Winged helix' DNA-binding domain"/>
    <property type="match status" value="1"/>
</dbReference>
<dbReference type="Gene3D" id="1.10.10.10">
    <property type="entry name" value="Winged helix-like DNA-binding domain superfamily/Winged helix DNA-binding domain"/>
    <property type="match status" value="1"/>
</dbReference>
<evidence type="ECO:0000313" key="2">
    <source>
        <dbReference type="EMBL" id="QJT10850.1"/>
    </source>
</evidence>
<dbReference type="PANTHER" id="PTHR34301:SF8">
    <property type="entry name" value="ATPASE DOMAIN-CONTAINING PROTEIN"/>
    <property type="match status" value="1"/>
</dbReference>
<dbReference type="EMBL" id="CP039543">
    <property type="protein sequence ID" value="QJT10850.1"/>
    <property type="molecule type" value="Genomic_DNA"/>
</dbReference>
<dbReference type="SUPFAM" id="SSF52540">
    <property type="entry name" value="P-loop containing nucleoside triphosphate hydrolases"/>
    <property type="match status" value="1"/>
</dbReference>
<sequence>MAPPDACPPRAGVAEQGRAVAGAGNRALPMTESLLQIIRNGGSVMPNPFRKEALEPGAVLCNRVEELRRLKDAAESGENVLLHSPRRYGKTSLCRRLQYDLQDDGYACVSTDFFGVDSVEEIARRLARSVAMAIHSRQSLWDKGRRWLSAWKSFRIILSPKSDGSFDISVEKVRLSIDPRTLLDDMLQDLAEFVRGGHFPCHVVFDEFQEITRLREAAVVEGLIRGAIQGLPCSFIFAGSRRGILKAMFQDKTRPFFQSATPMQLPSLPTAEAVAYLTDQFGRGGREISPEAAELLIQKASNHPYYIQHIASDAYAVSESTVGVDEVDKAYALTVQACVPLFEATLTGLTPQQIGVLRAVARHQPDEILGRQFSQSIGLQPSSITYAKNKLVEEDLVEQRDGRWRVVDPVFEDWLQRDGG</sequence>
<protein>
    <submittedName>
        <fullName evidence="2">MarR family transcriptional regulator</fullName>
    </submittedName>
</protein>
<dbReference type="InterPro" id="IPR027417">
    <property type="entry name" value="P-loop_NTPase"/>
</dbReference>
<proteinExistence type="predicted"/>
<dbReference type="InterPro" id="IPR000835">
    <property type="entry name" value="HTH_MarR-typ"/>
</dbReference>
<evidence type="ECO:0000313" key="3">
    <source>
        <dbReference type="Proteomes" id="UP000503251"/>
    </source>
</evidence>
<accession>A0ABX6NMK1</accession>
<name>A0ABX6NMK1_9BACT</name>
<gene>
    <name evidence="2" type="ORF">E8L03_18875</name>
</gene>
<reference evidence="2 3" key="1">
    <citation type="submission" date="2019-04" db="EMBL/GenBank/DDBJ databases">
        <title>Isolation and culture of sulfate reducing bacteria from the cold seep of the South China Sea.</title>
        <authorList>
            <person name="Sun C."/>
            <person name="Liu R."/>
        </authorList>
    </citation>
    <scope>NUCLEOTIDE SEQUENCE [LARGE SCALE GENOMIC DNA]</scope>
    <source>
        <strain evidence="2 3">CS1</strain>
    </source>
</reference>
<dbReference type="InterPro" id="IPR036390">
    <property type="entry name" value="WH_DNA-bd_sf"/>
</dbReference>
<dbReference type="Pfam" id="PF12802">
    <property type="entry name" value="MarR_2"/>
    <property type="match status" value="1"/>
</dbReference>
<organism evidence="2 3">
    <name type="scientific">Oceanidesulfovibrio marinus</name>
    <dbReference type="NCBI Taxonomy" id="370038"/>
    <lineage>
        <taxon>Bacteria</taxon>
        <taxon>Pseudomonadati</taxon>
        <taxon>Thermodesulfobacteriota</taxon>
        <taxon>Desulfovibrionia</taxon>
        <taxon>Desulfovibrionales</taxon>
        <taxon>Desulfovibrionaceae</taxon>
        <taxon>Oceanidesulfovibrio</taxon>
    </lineage>
</organism>
<dbReference type="PANTHER" id="PTHR34301">
    <property type="entry name" value="DNA-BINDING PROTEIN-RELATED"/>
    <property type="match status" value="1"/>
</dbReference>
<dbReference type="InterPro" id="IPR036388">
    <property type="entry name" value="WH-like_DNA-bd_sf"/>
</dbReference>
<evidence type="ECO:0000259" key="1">
    <source>
        <dbReference type="Pfam" id="PF12802"/>
    </source>
</evidence>